<evidence type="ECO:0008006" key="3">
    <source>
        <dbReference type="Google" id="ProtNLM"/>
    </source>
</evidence>
<evidence type="ECO:0000313" key="2">
    <source>
        <dbReference type="Proteomes" id="UP001199296"/>
    </source>
</evidence>
<comment type="caution">
    <text evidence="1">The sequence shown here is derived from an EMBL/GenBank/DDBJ whole genome shotgun (WGS) entry which is preliminary data.</text>
</comment>
<name>A0AAW4X1K5_9FIRM</name>
<dbReference type="AlphaFoldDB" id="A0AAW4X1K5"/>
<proteinExistence type="predicted"/>
<protein>
    <recommendedName>
        <fullName evidence="3">GTP-binding protein HflX</fullName>
    </recommendedName>
</protein>
<dbReference type="EMBL" id="JAJFAT010000015">
    <property type="protein sequence ID" value="MCC3145695.1"/>
    <property type="molecule type" value="Genomic_DNA"/>
</dbReference>
<gene>
    <name evidence="1" type="ORF">LJ207_10205</name>
</gene>
<reference evidence="1 2" key="1">
    <citation type="submission" date="2021-10" db="EMBL/GenBank/DDBJ databases">
        <authorList>
            <person name="Grouzdev D.S."/>
            <person name="Pantiukh K.S."/>
            <person name="Krutkina M.S."/>
        </authorList>
    </citation>
    <scope>NUCLEOTIDE SEQUENCE [LARGE SCALE GENOMIC DNA]</scope>
    <source>
        <strain evidence="1 2">Z-7514</strain>
    </source>
</reference>
<sequence>MLEKYAQSKEKLLKKLEKIEPLIEKYAENNLEELLVEFLNKVEGIANKIIFVVNKIDLVTSAKKDQNNQ</sequence>
<accession>A0AAW4X1K5</accession>
<dbReference type="RefSeq" id="WP_229346396.1">
    <property type="nucleotide sequence ID" value="NZ_JAJFAT010000015.1"/>
</dbReference>
<dbReference type="Proteomes" id="UP001199296">
    <property type="component" value="Unassembled WGS sequence"/>
</dbReference>
<organism evidence="1 2">
    <name type="scientific">Halanaerobium polyolivorans</name>
    <dbReference type="NCBI Taxonomy" id="2886943"/>
    <lineage>
        <taxon>Bacteria</taxon>
        <taxon>Bacillati</taxon>
        <taxon>Bacillota</taxon>
        <taxon>Clostridia</taxon>
        <taxon>Halanaerobiales</taxon>
        <taxon>Halanaerobiaceae</taxon>
        <taxon>Halanaerobium</taxon>
    </lineage>
</organism>
<evidence type="ECO:0000313" key="1">
    <source>
        <dbReference type="EMBL" id="MCC3145695.1"/>
    </source>
</evidence>
<keyword evidence="2" id="KW-1185">Reference proteome</keyword>